<name>A0A399EQW2_9DEIN</name>
<dbReference type="OrthoDB" id="26101at2"/>
<dbReference type="AlphaFoldDB" id="A0A399EQW2"/>
<reference evidence="2 3" key="1">
    <citation type="submission" date="2018-08" db="EMBL/GenBank/DDBJ databases">
        <title>Meiothermus luteus KCTC 52599 genome sequencing project.</title>
        <authorList>
            <person name="Da Costa M.S."/>
            <person name="Albuquerque L."/>
            <person name="Raposo P."/>
            <person name="Froufe H.J.C."/>
            <person name="Barroso C.S."/>
            <person name="Egas C."/>
        </authorList>
    </citation>
    <scope>NUCLEOTIDE SEQUENCE [LARGE SCALE GENOMIC DNA]</scope>
    <source>
        <strain evidence="2 3">KCTC 52599</strain>
    </source>
</reference>
<protein>
    <submittedName>
        <fullName evidence="2">Uncharacterized protein</fullName>
    </submittedName>
</protein>
<evidence type="ECO:0000313" key="2">
    <source>
        <dbReference type="EMBL" id="RIH84942.1"/>
    </source>
</evidence>
<keyword evidence="1" id="KW-0812">Transmembrane</keyword>
<sequence length="170" mass="18808">MDERIVSRPSPATYAVALGLILMGLALTAVCLWAWFQGIEPRWSVVLFALLGLYMAALGVDEGWLSGLEVTPTTLRVRSFGRWSEHPLEGLEAADGLQDILGGGWQVVLLGQGREAIRVPLRRYANAQRLAQALLEALWLQNKDLVVMPRLAHRFGRPPFGLLAPKRART</sequence>
<organism evidence="2 3">
    <name type="scientific">Meiothermus luteus</name>
    <dbReference type="NCBI Taxonomy" id="2026184"/>
    <lineage>
        <taxon>Bacteria</taxon>
        <taxon>Thermotogati</taxon>
        <taxon>Deinococcota</taxon>
        <taxon>Deinococci</taxon>
        <taxon>Thermales</taxon>
        <taxon>Thermaceae</taxon>
        <taxon>Meiothermus</taxon>
    </lineage>
</organism>
<evidence type="ECO:0000313" key="3">
    <source>
        <dbReference type="Proteomes" id="UP000265800"/>
    </source>
</evidence>
<feature type="transmembrane region" description="Helical" evidence="1">
    <location>
        <begin position="42"/>
        <end position="60"/>
    </location>
</feature>
<gene>
    <name evidence="2" type="ORF">Mlute_01747</name>
</gene>
<keyword evidence="3" id="KW-1185">Reference proteome</keyword>
<keyword evidence="1" id="KW-0472">Membrane</keyword>
<accession>A0A399EQW2</accession>
<feature type="transmembrane region" description="Helical" evidence="1">
    <location>
        <begin position="12"/>
        <end position="36"/>
    </location>
</feature>
<dbReference type="EMBL" id="QWKZ01000053">
    <property type="protein sequence ID" value="RIH84942.1"/>
    <property type="molecule type" value="Genomic_DNA"/>
</dbReference>
<keyword evidence="1" id="KW-1133">Transmembrane helix</keyword>
<dbReference type="Proteomes" id="UP000265800">
    <property type="component" value="Unassembled WGS sequence"/>
</dbReference>
<proteinExistence type="predicted"/>
<dbReference type="RefSeq" id="WP_119360351.1">
    <property type="nucleotide sequence ID" value="NZ_QWKZ01000053.1"/>
</dbReference>
<evidence type="ECO:0000256" key="1">
    <source>
        <dbReference type="SAM" id="Phobius"/>
    </source>
</evidence>
<comment type="caution">
    <text evidence="2">The sequence shown here is derived from an EMBL/GenBank/DDBJ whole genome shotgun (WGS) entry which is preliminary data.</text>
</comment>